<sequence>MAPPQRARVLRCGSCRLFQAHQVKKSVKWTCKACGEKQSFLRAYGEGSGADCRHHVQKLNLLQGHVSELSLRSLEGPVGASEEEPVGHQQDDNVSLQEKPQTSESRWLKYLEKDSQKLELERVCFDRQPSSKTEPDCPFSQDLPRKRKWSQSTVQPPCSFDVQGLGNSEVTLEPQAPCTFSLSQGRYWASVTVSQGLPSVSLRPRTERWLTTRRQSANFGVATN</sequence>
<dbReference type="CTD" id="51149"/>
<proteinExistence type="predicted"/>
<dbReference type="EMBL" id="ABDC03023119">
    <property type="status" value="NOT_ANNOTATED_CDS"/>
    <property type="molecule type" value="Genomic_DNA"/>
</dbReference>
<dbReference type="GO" id="GO:0007095">
    <property type="term" value="P:mitotic G2 DNA damage checkpoint signaling"/>
    <property type="evidence" value="ECO:0007669"/>
    <property type="project" value="TreeGrafter"/>
</dbReference>
<dbReference type="GeneTree" id="ENSGT00390000006124"/>
<dbReference type="AlphaFoldDB" id="A0A8B7I3M3"/>
<dbReference type="PANTHER" id="PTHR15863:SF2">
    <property type="entry name" value="MRN COMPLEX-INTERACTING PROTEIN"/>
    <property type="match status" value="1"/>
</dbReference>
<dbReference type="InterPro" id="IPR032739">
    <property type="entry name" value="MRNIP"/>
</dbReference>
<dbReference type="InterPro" id="IPR049472">
    <property type="entry name" value="MRNIP_N"/>
</dbReference>
<evidence type="ECO:0000259" key="2">
    <source>
        <dbReference type="Pfam" id="PF15749"/>
    </source>
</evidence>
<evidence type="ECO:0000313" key="4">
    <source>
        <dbReference type="Proteomes" id="UP000694394"/>
    </source>
</evidence>
<gene>
    <name evidence="3" type="primary">MRNIP</name>
</gene>
<evidence type="ECO:0000313" key="3">
    <source>
        <dbReference type="Ensembl" id="ENSMICP00000002325.3"/>
    </source>
</evidence>
<feature type="region of interest" description="Disordered" evidence="1">
    <location>
        <begin position="75"/>
        <end position="101"/>
    </location>
</feature>
<dbReference type="GO" id="GO:0003682">
    <property type="term" value="F:chromatin binding"/>
    <property type="evidence" value="ECO:0007669"/>
    <property type="project" value="TreeGrafter"/>
</dbReference>
<dbReference type="RefSeq" id="XP_012645386.1">
    <property type="nucleotide sequence ID" value="XM_012789932.2"/>
</dbReference>
<dbReference type="Ensembl" id="ENSMICT00000002548.3">
    <property type="protein sequence ID" value="ENSMICP00000002325.3"/>
    <property type="gene ID" value="ENSMICG00000002549.3"/>
</dbReference>
<dbReference type="EMBL" id="ABDC03023120">
    <property type="status" value="NOT_ANNOTATED_CDS"/>
    <property type="molecule type" value="Genomic_DNA"/>
</dbReference>
<feature type="domain" description="MRN complex-interacting protein N-terminal" evidence="2">
    <location>
        <begin position="9"/>
        <end position="110"/>
    </location>
</feature>
<dbReference type="OrthoDB" id="5960226at2759"/>
<reference evidence="3" key="2">
    <citation type="submission" date="2025-08" db="UniProtKB">
        <authorList>
            <consortium name="Ensembl"/>
        </authorList>
    </citation>
    <scope>IDENTIFICATION</scope>
</reference>
<reference evidence="3" key="1">
    <citation type="submission" date="2016-12" db="EMBL/GenBank/DDBJ databases">
        <title>Mouse lemur reference genome and diversity panel.</title>
        <authorList>
            <person name="Harris R."/>
            <person name="Larsen P."/>
            <person name="Liu Y."/>
            <person name="Hughes D.S."/>
            <person name="Murali S."/>
            <person name="Raveendran M."/>
            <person name="Korchina V."/>
            <person name="Wang M."/>
            <person name="Jhangiani S."/>
            <person name="Bandaranaike D."/>
            <person name="Bellair M."/>
            <person name="Blankenburg K."/>
            <person name="Chao H."/>
            <person name="Dahdouli M."/>
            <person name="Dinh H."/>
            <person name="Doddapaneni H."/>
            <person name="English A."/>
            <person name="Firestine M."/>
            <person name="Gnanaolivu R."/>
            <person name="Gross S."/>
            <person name="Hernandez B."/>
            <person name="Javaid M."/>
            <person name="Jayaseelan J."/>
            <person name="Jones J."/>
            <person name="Khan Z."/>
            <person name="Kovar C."/>
            <person name="Kurapati P."/>
            <person name="Le B."/>
            <person name="Lee S."/>
            <person name="Li M."/>
            <person name="Mathew T."/>
            <person name="Narasimhan A."/>
            <person name="Ngo D."/>
            <person name="Nguyen L."/>
            <person name="Okwuonu G."/>
            <person name="Ongeri F."/>
            <person name="Osuji N."/>
            <person name="Pu L.-L."/>
            <person name="Puazo M."/>
            <person name="Quiroz J."/>
            <person name="Raj R."/>
            <person name="Rajbhandari K."/>
            <person name="Reid J.G."/>
            <person name="Santibanez J."/>
            <person name="Sexton D."/>
            <person name="Skinner E."/>
            <person name="Vee V."/>
            <person name="Weissenberger G."/>
            <person name="Wu Y."/>
            <person name="Xin Y."/>
            <person name="Han Y."/>
            <person name="Campbell C."/>
            <person name="Brown A."/>
            <person name="Sullivan B."/>
            <person name="Shelton J."/>
            <person name="Brown S."/>
            <person name="Dudchenko O."/>
            <person name="Machol I."/>
            <person name="Durand N."/>
            <person name="Shamim M."/>
            <person name="Lieberman A."/>
            <person name="Muzny D.M."/>
            <person name="Richards S."/>
            <person name="Yoder A."/>
            <person name="Worley K.C."/>
            <person name="Rogers J."/>
            <person name="Gibbs R.A."/>
        </authorList>
    </citation>
    <scope>NUCLEOTIDE SEQUENCE [LARGE SCALE GENOMIC DNA]</scope>
</reference>
<organism evidence="3 4">
    <name type="scientific">Microcebus murinus</name>
    <name type="common">Gray mouse lemur</name>
    <name type="synonym">Lemur murinus</name>
    <dbReference type="NCBI Taxonomy" id="30608"/>
    <lineage>
        <taxon>Eukaryota</taxon>
        <taxon>Metazoa</taxon>
        <taxon>Chordata</taxon>
        <taxon>Craniata</taxon>
        <taxon>Vertebrata</taxon>
        <taxon>Euteleostomi</taxon>
        <taxon>Mammalia</taxon>
        <taxon>Eutheria</taxon>
        <taxon>Euarchontoglires</taxon>
        <taxon>Primates</taxon>
        <taxon>Strepsirrhini</taxon>
        <taxon>Lemuriformes</taxon>
        <taxon>Cheirogaleidae</taxon>
        <taxon>Microcebus</taxon>
    </lineage>
</organism>
<protein>
    <submittedName>
        <fullName evidence="3">MRN complex interacting protein</fullName>
    </submittedName>
</protein>
<dbReference type="EMBL" id="ABDC03023118">
    <property type="status" value="NOT_ANNOTATED_CDS"/>
    <property type="molecule type" value="Genomic_DNA"/>
</dbReference>
<dbReference type="GO" id="GO:0005634">
    <property type="term" value="C:nucleus"/>
    <property type="evidence" value="ECO:0007669"/>
    <property type="project" value="TreeGrafter"/>
</dbReference>
<dbReference type="Proteomes" id="UP000694394">
    <property type="component" value="Chromosome 19"/>
</dbReference>
<keyword evidence="4" id="KW-1185">Reference proteome</keyword>
<dbReference type="Pfam" id="PF15749">
    <property type="entry name" value="MRNIP"/>
    <property type="match status" value="1"/>
</dbReference>
<feature type="compositionally biased region" description="Polar residues" evidence="1">
    <location>
        <begin position="92"/>
        <end position="101"/>
    </location>
</feature>
<reference evidence="3" key="3">
    <citation type="submission" date="2025-09" db="UniProtKB">
        <authorList>
            <consortium name="Ensembl"/>
        </authorList>
    </citation>
    <scope>IDENTIFICATION</scope>
</reference>
<accession>A0A8B7I3M3</accession>
<dbReference type="PANTHER" id="PTHR15863">
    <property type="entry name" value="MRN COMPLEX-INTERACTING PROTEIN"/>
    <property type="match status" value="1"/>
</dbReference>
<name>A0A8B7I3M3_MICMU</name>
<evidence type="ECO:0000256" key="1">
    <source>
        <dbReference type="SAM" id="MobiDB-lite"/>
    </source>
</evidence>